<evidence type="ECO:0000313" key="1">
    <source>
        <dbReference type="EMBL" id="CAH3183754.1"/>
    </source>
</evidence>
<reference evidence="1 2" key="1">
    <citation type="submission" date="2022-05" db="EMBL/GenBank/DDBJ databases">
        <authorList>
            <consortium name="Genoscope - CEA"/>
            <person name="William W."/>
        </authorList>
    </citation>
    <scope>NUCLEOTIDE SEQUENCE [LARGE SCALE GENOMIC DNA]</scope>
</reference>
<dbReference type="EMBL" id="CALNXK010000363">
    <property type="protein sequence ID" value="CAH3183754.1"/>
    <property type="molecule type" value="Genomic_DNA"/>
</dbReference>
<evidence type="ECO:0000313" key="2">
    <source>
        <dbReference type="Proteomes" id="UP001159405"/>
    </source>
</evidence>
<keyword evidence="2" id="KW-1185">Reference proteome</keyword>
<proteinExistence type="predicted"/>
<dbReference type="Proteomes" id="UP001159405">
    <property type="component" value="Unassembled WGS sequence"/>
</dbReference>
<gene>
    <name evidence="1" type="ORF">PLOB_00029104</name>
</gene>
<accession>A0ABN8RXP2</accession>
<sequence length="149" mass="16674">MTTYIEYGVTLTDGQKSKLASAILNKSPLTLRLKHSHLRGSDELMLTKRQISKIKKSIANGTGSDIKISKTQIRRSVKHELGINKIFGKGITIPPQGIYSRDGLPKKIRKECGIINLDDMTGPGTHWVCYRNIDNVVEYFDPFGLIMSN</sequence>
<name>A0ABN8RXP2_9CNID</name>
<protein>
    <submittedName>
        <fullName evidence="1">Uncharacterized protein</fullName>
    </submittedName>
</protein>
<comment type="caution">
    <text evidence="1">The sequence shown here is derived from an EMBL/GenBank/DDBJ whole genome shotgun (WGS) entry which is preliminary data.</text>
</comment>
<organism evidence="1 2">
    <name type="scientific">Porites lobata</name>
    <dbReference type="NCBI Taxonomy" id="104759"/>
    <lineage>
        <taxon>Eukaryota</taxon>
        <taxon>Metazoa</taxon>
        <taxon>Cnidaria</taxon>
        <taxon>Anthozoa</taxon>
        <taxon>Hexacorallia</taxon>
        <taxon>Scleractinia</taxon>
        <taxon>Fungiina</taxon>
        <taxon>Poritidae</taxon>
        <taxon>Porites</taxon>
    </lineage>
</organism>